<evidence type="ECO:0000313" key="4">
    <source>
        <dbReference type="Proteomes" id="UP001597349"/>
    </source>
</evidence>
<keyword evidence="2" id="KW-0472">Membrane</keyword>
<accession>A0ABW4WDP5</accession>
<feature type="compositionally biased region" description="Basic and acidic residues" evidence="1">
    <location>
        <begin position="115"/>
        <end position="125"/>
    </location>
</feature>
<organism evidence="3 4">
    <name type="scientific">Mesorhizobium calcicola</name>
    <dbReference type="NCBI Taxonomy" id="1300310"/>
    <lineage>
        <taxon>Bacteria</taxon>
        <taxon>Pseudomonadati</taxon>
        <taxon>Pseudomonadota</taxon>
        <taxon>Alphaproteobacteria</taxon>
        <taxon>Hyphomicrobiales</taxon>
        <taxon>Phyllobacteriaceae</taxon>
        <taxon>Mesorhizobium</taxon>
    </lineage>
</organism>
<gene>
    <name evidence="3" type="ORF">ACFSQT_10570</name>
</gene>
<reference evidence="4" key="1">
    <citation type="journal article" date="2019" name="Int. J. Syst. Evol. Microbiol.">
        <title>The Global Catalogue of Microorganisms (GCM) 10K type strain sequencing project: providing services to taxonomists for standard genome sequencing and annotation.</title>
        <authorList>
            <consortium name="The Broad Institute Genomics Platform"/>
            <consortium name="The Broad Institute Genome Sequencing Center for Infectious Disease"/>
            <person name="Wu L."/>
            <person name="Ma J."/>
        </authorList>
    </citation>
    <scope>NUCLEOTIDE SEQUENCE [LARGE SCALE GENOMIC DNA]</scope>
    <source>
        <strain evidence="4">CGMCC 1.16226</strain>
    </source>
</reference>
<name>A0ABW4WDP5_9HYPH</name>
<evidence type="ECO:0000313" key="3">
    <source>
        <dbReference type="EMBL" id="MFD2053517.1"/>
    </source>
</evidence>
<dbReference type="Proteomes" id="UP001597349">
    <property type="component" value="Unassembled WGS sequence"/>
</dbReference>
<dbReference type="RefSeq" id="WP_379018267.1">
    <property type="nucleotide sequence ID" value="NZ_JBHUGY010000018.1"/>
</dbReference>
<keyword evidence="2" id="KW-0812">Transmembrane</keyword>
<dbReference type="Pfam" id="PF06059">
    <property type="entry name" value="DUF930"/>
    <property type="match status" value="1"/>
</dbReference>
<feature type="compositionally biased region" description="Basic and acidic residues" evidence="1">
    <location>
        <begin position="178"/>
        <end position="203"/>
    </location>
</feature>
<feature type="transmembrane region" description="Helical" evidence="2">
    <location>
        <begin position="12"/>
        <end position="34"/>
    </location>
</feature>
<feature type="compositionally biased region" description="Basic and acidic residues" evidence="1">
    <location>
        <begin position="162"/>
        <end position="171"/>
    </location>
</feature>
<feature type="compositionally biased region" description="Pro residues" evidence="1">
    <location>
        <begin position="52"/>
        <end position="70"/>
    </location>
</feature>
<dbReference type="InterPro" id="IPR009273">
    <property type="entry name" value="DUF930"/>
</dbReference>
<feature type="compositionally biased region" description="Basic and acidic residues" evidence="1">
    <location>
        <begin position="71"/>
        <end position="99"/>
    </location>
</feature>
<protein>
    <submittedName>
        <fullName evidence="3">DUF930 domain-containing protein</fullName>
    </submittedName>
</protein>
<keyword evidence="4" id="KW-1185">Reference proteome</keyword>
<evidence type="ECO:0000256" key="1">
    <source>
        <dbReference type="SAM" id="MobiDB-lite"/>
    </source>
</evidence>
<evidence type="ECO:0000256" key="2">
    <source>
        <dbReference type="SAM" id="Phobius"/>
    </source>
</evidence>
<keyword evidence="2" id="KW-1133">Transmembrane helix</keyword>
<feature type="compositionally biased region" description="Basic and acidic residues" evidence="1">
    <location>
        <begin position="138"/>
        <end position="151"/>
    </location>
</feature>
<sequence length="388" mass="41189">MKDETRERRRNLLWGLPASLILHALIAALVVYSLPKPPQQPQQEQAVNVALVPPPDQPKPKPAPAPPPKNPKAEKPPEPKVEKPPEQDVEKPPPPEKQPRKPSPIEVLKPVFQFGDKDTGPRKSLDGASAQDNSPSPAKDEDAKPPVEPKPPENQPAAPADAVERPAKVGEKPGTAAKDAEPAQDAEKQQADRQEAGAHDADKQPAAPETPLTAAGGDGEIELPTSAEAPKPKPADAPNPGPAKVSKSRSGGTERPGSTDAAVAASRSYSGLPGVRRLYSQGATGDALATTSMTDVPRGQRAATLCASALQQQLLDASYFPDLIPSVRLKAGNVLDAPDVAFRATTGWYHLSFRCEVDTDATRVLSFNFRVGPTIPPNEWARLGLPTR</sequence>
<comment type="caution">
    <text evidence="3">The sequence shown here is derived from an EMBL/GenBank/DDBJ whole genome shotgun (WGS) entry which is preliminary data.</text>
</comment>
<feature type="region of interest" description="Disordered" evidence="1">
    <location>
        <begin position="37"/>
        <end position="265"/>
    </location>
</feature>
<proteinExistence type="predicted"/>
<dbReference type="EMBL" id="JBHUGY010000018">
    <property type="protein sequence ID" value="MFD2053517.1"/>
    <property type="molecule type" value="Genomic_DNA"/>
</dbReference>